<reference evidence="1" key="1">
    <citation type="journal article" date="2021" name="Proc. Natl. Acad. Sci. U.S.A.">
        <title>Three genomes in the algal genus Volvox reveal the fate of a haploid sex-determining region after a transition to homothallism.</title>
        <authorList>
            <person name="Yamamoto K."/>
            <person name="Hamaji T."/>
            <person name="Kawai-Toyooka H."/>
            <person name="Matsuzaki R."/>
            <person name="Takahashi F."/>
            <person name="Nishimura Y."/>
            <person name="Kawachi M."/>
            <person name="Noguchi H."/>
            <person name="Minakuchi Y."/>
            <person name="Umen J.G."/>
            <person name="Toyoda A."/>
            <person name="Nozaki H."/>
        </authorList>
    </citation>
    <scope>NUCLEOTIDE SEQUENCE</scope>
    <source>
        <strain evidence="1">NIES-3785</strain>
    </source>
</reference>
<dbReference type="EMBL" id="BNCQ01000027">
    <property type="protein sequence ID" value="GIM08358.1"/>
    <property type="molecule type" value="Genomic_DNA"/>
</dbReference>
<accession>A0A8J4GIC0</accession>
<proteinExistence type="predicted"/>
<name>A0A8J4GIC0_9CHLO</name>
<dbReference type="AlphaFoldDB" id="A0A8J4GIC0"/>
<sequence>MRLIICNIAPAEAKCHRITIRIIVNRLLPPLQRQSEHLFTPRQRNYLRFPPQHEFLAGAAADGFAAAGTTSAAAGAGVGRLLVYDKYAVQRTPHADIYKTWYLSGHPES</sequence>
<evidence type="ECO:0000313" key="1">
    <source>
        <dbReference type="EMBL" id="GIM08358.1"/>
    </source>
</evidence>
<gene>
    <name evidence="1" type="ORF">Vretimale_12345</name>
</gene>
<organism evidence="1 2">
    <name type="scientific">Volvox reticuliferus</name>
    <dbReference type="NCBI Taxonomy" id="1737510"/>
    <lineage>
        <taxon>Eukaryota</taxon>
        <taxon>Viridiplantae</taxon>
        <taxon>Chlorophyta</taxon>
        <taxon>core chlorophytes</taxon>
        <taxon>Chlorophyceae</taxon>
        <taxon>CS clade</taxon>
        <taxon>Chlamydomonadales</taxon>
        <taxon>Volvocaceae</taxon>
        <taxon>Volvox</taxon>
    </lineage>
</organism>
<protein>
    <submittedName>
        <fullName evidence="1">Uncharacterized protein</fullName>
    </submittedName>
</protein>
<evidence type="ECO:0000313" key="2">
    <source>
        <dbReference type="Proteomes" id="UP000722791"/>
    </source>
</evidence>
<comment type="caution">
    <text evidence="1">The sequence shown here is derived from an EMBL/GenBank/DDBJ whole genome shotgun (WGS) entry which is preliminary data.</text>
</comment>
<dbReference type="Proteomes" id="UP000722791">
    <property type="component" value="Unassembled WGS sequence"/>
</dbReference>